<dbReference type="Proteomes" id="UP000076925">
    <property type="component" value="Unassembled WGS sequence"/>
</dbReference>
<gene>
    <name evidence="1" type="ORF">WA1_49315</name>
</gene>
<dbReference type="EMBL" id="ANNX02000064">
    <property type="protein sequence ID" value="KYC34740.1"/>
    <property type="molecule type" value="Genomic_DNA"/>
</dbReference>
<accession>A0A139WQN0</accession>
<organism evidence="1 2">
    <name type="scientific">Scytonema hofmannii PCC 7110</name>
    <dbReference type="NCBI Taxonomy" id="128403"/>
    <lineage>
        <taxon>Bacteria</taxon>
        <taxon>Bacillati</taxon>
        <taxon>Cyanobacteriota</taxon>
        <taxon>Cyanophyceae</taxon>
        <taxon>Nostocales</taxon>
        <taxon>Scytonemataceae</taxon>
        <taxon>Scytonema</taxon>
    </lineage>
</organism>
<reference evidence="1 2" key="1">
    <citation type="journal article" date="2013" name="Genome Biol. Evol.">
        <title>Genomes of Stigonematalean cyanobacteria (subsection V) and the evolution of oxygenic photosynthesis from prokaryotes to plastids.</title>
        <authorList>
            <person name="Dagan T."/>
            <person name="Roettger M."/>
            <person name="Stucken K."/>
            <person name="Landan G."/>
            <person name="Koch R."/>
            <person name="Major P."/>
            <person name="Gould S.B."/>
            <person name="Goremykin V.V."/>
            <person name="Rippka R."/>
            <person name="Tandeau de Marsac N."/>
            <person name="Gugger M."/>
            <person name="Lockhart P.J."/>
            <person name="Allen J.F."/>
            <person name="Brune I."/>
            <person name="Maus I."/>
            <person name="Puhler A."/>
            <person name="Martin W.F."/>
        </authorList>
    </citation>
    <scope>NUCLEOTIDE SEQUENCE [LARGE SCALE GENOMIC DNA]</scope>
    <source>
        <strain evidence="1 2">PCC 7110</strain>
    </source>
</reference>
<dbReference type="STRING" id="128403.WA1_49315"/>
<proteinExistence type="predicted"/>
<dbReference type="InterPro" id="IPR008840">
    <property type="entry name" value="Sipho_Gp157"/>
</dbReference>
<sequence length="227" mass="25817">MQKPKNTMTQAIDKTELALTVAETATEPNTEALARDITKLSLRELCLEASKLWSQLEEASDSEGAVEEIIQQLFSVQEAIPRKIDGIVWVAEGLQVEIEDWKCKKDRISEMYDKVIARKVRQLEEIKQGILKLNEVGLLPDLNLGEERAFEIQDNPPKVVPTVDPSLEEFPDEYKVEKIKYEADKKKILDAHKEGVDVSGFAEVTVGKHVRFKMNPERTRKTKAKTK</sequence>
<evidence type="ECO:0000313" key="2">
    <source>
        <dbReference type="Proteomes" id="UP000076925"/>
    </source>
</evidence>
<dbReference type="AlphaFoldDB" id="A0A139WQN0"/>
<dbReference type="Pfam" id="PF05565">
    <property type="entry name" value="Sipho_Gp157"/>
    <property type="match status" value="1"/>
</dbReference>
<protein>
    <submittedName>
        <fullName evidence="1">Uncharacterized protein</fullName>
    </submittedName>
</protein>
<keyword evidence="2" id="KW-1185">Reference proteome</keyword>
<evidence type="ECO:0000313" key="1">
    <source>
        <dbReference type="EMBL" id="KYC34740.1"/>
    </source>
</evidence>
<name>A0A139WQN0_9CYAN</name>
<comment type="caution">
    <text evidence="1">The sequence shown here is derived from an EMBL/GenBank/DDBJ whole genome shotgun (WGS) entry which is preliminary data.</text>
</comment>